<accession>A0A8C4QAB3</accession>
<evidence type="ECO:0000256" key="2">
    <source>
        <dbReference type="SAM" id="MobiDB-lite"/>
    </source>
</evidence>
<dbReference type="Proteomes" id="UP000694388">
    <property type="component" value="Unplaced"/>
</dbReference>
<dbReference type="InterPro" id="IPR029058">
    <property type="entry name" value="AB_hydrolase_fold"/>
</dbReference>
<dbReference type="Gene3D" id="3.40.50.1820">
    <property type="entry name" value="alpha/beta hydrolase"/>
    <property type="match status" value="1"/>
</dbReference>
<dbReference type="AlphaFoldDB" id="A0A8C4QAB3"/>
<feature type="region of interest" description="Disordered" evidence="2">
    <location>
        <begin position="361"/>
        <end position="408"/>
    </location>
</feature>
<evidence type="ECO:0000313" key="3">
    <source>
        <dbReference type="Ensembl" id="ENSEBUP00000012424.1"/>
    </source>
</evidence>
<dbReference type="PANTHER" id="PTHR11034">
    <property type="entry name" value="N-MYC DOWNSTREAM REGULATED"/>
    <property type="match status" value="1"/>
</dbReference>
<organism evidence="3 4">
    <name type="scientific">Eptatretus burgeri</name>
    <name type="common">Inshore hagfish</name>
    <dbReference type="NCBI Taxonomy" id="7764"/>
    <lineage>
        <taxon>Eukaryota</taxon>
        <taxon>Metazoa</taxon>
        <taxon>Chordata</taxon>
        <taxon>Craniata</taxon>
        <taxon>Vertebrata</taxon>
        <taxon>Cyclostomata</taxon>
        <taxon>Myxini</taxon>
        <taxon>Myxiniformes</taxon>
        <taxon>Myxinidae</taxon>
        <taxon>Eptatretinae</taxon>
        <taxon>Eptatretus</taxon>
    </lineage>
</organism>
<keyword evidence="4" id="KW-1185">Reference proteome</keyword>
<feature type="compositionally biased region" description="Low complexity" evidence="2">
    <location>
        <begin position="361"/>
        <end position="378"/>
    </location>
</feature>
<dbReference type="InterPro" id="IPR004142">
    <property type="entry name" value="NDRG"/>
</dbReference>
<dbReference type="Pfam" id="PF03096">
    <property type="entry name" value="Ndr"/>
    <property type="match status" value="1"/>
</dbReference>
<dbReference type="GeneTree" id="ENSGT00950000182872"/>
<name>A0A8C4QAB3_EPTBU</name>
<sequence>MQVSFRTRGPVFILFDFQTGRVKTSSLLSTHLQAGHSELKSATMAGEMQEIQITEAKPLLLPKETMGEHDVETPYGMLHVTVRGTPRANKPVIMTYHDIGLNHKMCFNTLFNYEDMQEIMKHFAVYHIDAPGAQQEAPQFPSGYQFPSMDQLAEMILPVIEHFSLKSVIGIGVGAGAYILTRFALNHPAFVEGLVLINIDTCAKGWIDWATSKLSELTNTLTDILMTHHFSQDELLNNHDLVQMYREHMAHDLNHHNLSLFVHSYDSRRDLDIMRPTGALTAHHKTLTCQVMLVVGDSSPVLDAVIECNSRLDPTSTTLLKMADCGGLPQVVQPGKLTEAFKYFLQGMGYMPSASMTRLARSRTASSSSVSSADGAVRSRGRTRTQSEGSEGSPVAPPGNPQTMEVSC</sequence>
<comment type="similarity">
    <text evidence="1">Belongs to the NDRG family.</text>
</comment>
<dbReference type="SUPFAM" id="SSF53474">
    <property type="entry name" value="alpha/beta-Hydrolases"/>
    <property type="match status" value="1"/>
</dbReference>
<protein>
    <submittedName>
        <fullName evidence="3">N-myc downstream regulated 1a</fullName>
    </submittedName>
</protein>
<dbReference type="Ensembl" id="ENSEBUT00000013000.1">
    <property type="protein sequence ID" value="ENSEBUP00000012424.1"/>
    <property type="gene ID" value="ENSEBUG00000007858.1"/>
</dbReference>
<reference evidence="3" key="2">
    <citation type="submission" date="2025-09" db="UniProtKB">
        <authorList>
            <consortium name="Ensembl"/>
        </authorList>
    </citation>
    <scope>IDENTIFICATION</scope>
</reference>
<evidence type="ECO:0000256" key="1">
    <source>
        <dbReference type="ARBA" id="ARBA00005598"/>
    </source>
</evidence>
<reference evidence="3" key="1">
    <citation type="submission" date="2025-08" db="UniProtKB">
        <authorList>
            <consortium name="Ensembl"/>
        </authorList>
    </citation>
    <scope>IDENTIFICATION</scope>
</reference>
<evidence type="ECO:0000313" key="4">
    <source>
        <dbReference type="Proteomes" id="UP000694388"/>
    </source>
</evidence>
<proteinExistence type="inferred from homology"/>